<accession>N6U760</accession>
<dbReference type="EMBL" id="KB632186">
    <property type="protein sequence ID" value="ERL89772.1"/>
    <property type="molecule type" value="Genomic_DNA"/>
</dbReference>
<sequence>MYVAQNNPKEIEFGHVAENPKNWEQRFEKINLENLNHQGKVRWGDKNGGYGEHYWDLNHAGQSKELESNGNESQQSEKTKINPDESQKVLRQNLARTKRNPDEDVEFISDEAKSSILDDKAPKHGGNYRRAKDFRQKREELFAEDE</sequence>
<feature type="compositionally biased region" description="Basic and acidic residues" evidence="1">
    <location>
        <begin position="75"/>
        <end position="88"/>
    </location>
</feature>
<evidence type="ECO:0000313" key="4">
    <source>
        <dbReference type="Proteomes" id="UP000030742"/>
    </source>
</evidence>
<dbReference type="Proteomes" id="UP000030742">
    <property type="component" value="Unassembled WGS sequence"/>
</dbReference>
<dbReference type="EMBL" id="KB740975">
    <property type="protein sequence ID" value="ENN76486.1"/>
    <property type="molecule type" value="Genomic_DNA"/>
</dbReference>
<dbReference type="AlphaFoldDB" id="N6U760"/>
<proteinExistence type="predicted"/>
<dbReference type="OrthoDB" id="8180894at2759"/>
<feature type="non-terminal residue" evidence="2">
    <location>
        <position position="1"/>
    </location>
</feature>
<dbReference type="HOGENOM" id="CLU_1779344_0_0_1"/>
<organism evidence="2">
    <name type="scientific">Dendroctonus ponderosae</name>
    <name type="common">Mountain pine beetle</name>
    <dbReference type="NCBI Taxonomy" id="77166"/>
    <lineage>
        <taxon>Eukaryota</taxon>
        <taxon>Metazoa</taxon>
        <taxon>Ecdysozoa</taxon>
        <taxon>Arthropoda</taxon>
        <taxon>Hexapoda</taxon>
        <taxon>Insecta</taxon>
        <taxon>Pterygota</taxon>
        <taxon>Neoptera</taxon>
        <taxon>Endopterygota</taxon>
        <taxon>Coleoptera</taxon>
        <taxon>Polyphaga</taxon>
        <taxon>Cucujiformia</taxon>
        <taxon>Curculionidae</taxon>
        <taxon>Scolytinae</taxon>
        <taxon>Dendroctonus</taxon>
    </lineage>
</organism>
<gene>
    <name evidence="3" type="ORF">D910_07133</name>
    <name evidence="2" type="ORF">YQE_06939</name>
</gene>
<evidence type="ECO:0000256" key="1">
    <source>
        <dbReference type="SAM" id="MobiDB-lite"/>
    </source>
</evidence>
<reference evidence="2 4" key="1">
    <citation type="journal article" date="2013" name="Genome Biol.">
        <title>Draft genome of the mountain pine beetle, Dendroctonus ponderosae Hopkins, a major forest pest.</title>
        <authorList>
            <person name="Keeling C.I."/>
            <person name="Yuen M.M."/>
            <person name="Liao N.Y."/>
            <person name="Docking T.R."/>
            <person name="Chan S.K."/>
            <person name="Taylor G.A."/>
            <person name="Palmquist D.L."/>
            <person name="Jackman S.D."/>
            <person name="Nguyen A."/>
            <person name="Li M."/>
            <person name="Henderson H."/>
            <person name="Janes J.K."/>
            <person name="Zhao Y."/>
            <person name="Pandoh P."/>
            <person name="Moore R."/>
            <person name="Sperling F.A."/>
            <person name="Huber D.P."/>
            <person name="Birol I."/>
            <person name="Jones S.J."/>
            <person name="Bohlmann J."/>
        </authorList>
    </citation>
    <scope>NUCLEOTIDE SEQUENCE</scope>
</reference>
<name>N6U760_DENPD</name>
<feature type="region of interest" description="Disordered" evidence="1">
    <location>
        <begin position="64"/>
        <end position="134"/>
    </location>
</feature>
<evidence type="ECO:0000313" key="3">
    <source>
        <dbReference type="EMBL" id="ERL89772.1"/>
    </source>
</evidence>
<feature type="compositionally biased region" description="Basic and acidic residues" evidence="1">
    <location>
        <begin position="110"/>
        <end position="122"/>
    </location>
</feature>
<evidence type="ECO:0000313" key="2">
    <source>
        <dbReference type="EMBL" id="ENN76486.1"/>
    </source>
</evidence>
<protein>
    <submittedName>
        <fullName evidence="2">Uncharacterized protein</fullName>
    </submittedName>
</protein>